<reference evidence="1" key="1">
    <citation type="submission" date="2020-07" db="EMBL/GenBank/DDBJ databases">
        <title>Genome sequence and genetic diversity analysis of an under-domesticated orphan crop, white fonio (Digitaria exilis).</title>
        <authorList>
            <person name="Bennetzen J.L."/>
            <person name="Chen S."/>
            <person name="Ma X."/>
            <person name="Wang X."/>
            <person name="Yssel A.E.J."/>
            <person name="Chaluvadi S.R."/>
            <person name="Johnson M."/>
            <person name="Gangashetty P."/>
            <person name="Hamidou F."/>
            <person name="Sanogo M.D."/>
            <person name="Zwaenepoel A."/>
            <person name="Wallace J."/>
            <person name="Van De Peer Y."/>
            <person name="Van Deynze A."/>
        </authorList>
    </citation>
    <scope>NUCLEOTIDE SEQUENCE</scope>
    <source>
        <tissue evidence="1">Leaves</tissue>
    </source>
</reference>
<organism evidence="1 2">
    <name type="scientific">Digitaria exilis</name>
    <dbReference type="NCBI Taxonomy" id="1010633"/>
    <lineage>
        <taxon>Eukaryota</taxon>
        <taxon>Viridiplantae</taxon>
        <taxon>Streptophyta</taxon>
        <taxon>Embryophyta</taxon>
        <taxon>Tracheophyta</taxon>
        <taxon>Spermatophyta</taxon>
        <taxon>Magnoliopsida</taxon>
        <taxon>Liliopsida</taxon>
        <taxon>Poales</taxon>
        <taxon>Poaceae</taxon>
        <taxon>PACMAD clade</taxon>
        <taxon>Panicoideae</taxon>
        <taxon>Panicodae</taxon>
        <taxon>Paniceae</taxon>
        <taxon>Anthephorinae</taxon>
        <taxon>Digitaria</taxon>
    </lineage>
</organism>
<dbReference type="AlphaFoldDB" id="A0A835KP68"/>
<evidence type="ECO:0000313" key="2">
    <source>
        <dbReference type="Proteomes" id="UP000636709"/>
    </source>
</evidence>
<gene>
    <name evidence="1" type="ORF">HU200_009632</name>
</gene>
<accession>A0A835KP68</accession>
<sequence length="101" mass="11026">MASMQAVRAEAIASRIVPLTSAEVVNKVLWQDSSNGTFLKNAGIVECSSRSRSSGEDALCSQLAAEKECSAALQAQMDVLKKDNERKKSDFLMMKSQKEQI</sequence>
<proteinExistence type="predicted"/>
<name>A0A835KP68_9POAL</name>
<protein>
    <submittedName>
        <fullName evidence="1">Uncharacterized protein</fullName>
    </submittedName>
</protein>
<evidence type="ECO:0000313" key="1">
    <source>
        <dbReference type="EMBL" id="KAF8762284.1"/>
    </source>
</evidence>
<comment type="caution">
    <text evidence="1">The sequence shown here is derived from an EMBL/GenBank/DDBJ whole genome shotgun (WGS) entry which is preliminary data.</text>
</comment>
<dbReference type="OrthoDB" id="695057at2759"/>
<dbReference type="EMBL" id="JACEFO010000656">
    <property type="protein sequence ID" value="KAF8762284.1"/>
    <property type="molecule type" value="Genomic_DNA"/>
</dbReference>
<keyword evidence="2" id="KW-1185">Reference proteome</keyword>
<dbReference type="Proteomes" id="UP000636709">
    <property type="component" value="Unassembled WGS sequence"/>
</dbReference>